<protein>
    <submittedName>
        <fullName evidence="2">Uncharacterized protein</fullName>
    </submittedName>
</protein>
<evidence type="ECO:0000313" key="2">
    <source>
        <dbReference type="EMBL" id="CAE6413888.1"/>
    </source>
</evidence>
<comment type="caution">
    <text evidence="2">The sequence shown here is derived from an EMBL/GenBank/DDBJ whole genome shotgun (WGS) entry which is preliminary data.</text>
</comment>
<dbReference type="AlphaFoldDB" id="A0A8H2X533"/>
<dbReference type="EMBL" id="CAJMWW010000067">
    <property type="protein sequence ID" value="CAE6413888.1"/>
    <property type="molecule type" value="Genomic_DNA"/>
</dbReference>
<proteinExistence type="predicted"/>
<accession>A0A8H2X533</accession>
<gene>
    <name evidence="2" type="ORF">RDB_LOCUS26853</name>
</gene>
<reference evidence="2" key="1">
    <citation type="submission" date="2021-01" db="EMBL/GenBank/DDBJ databases">
        <authorList>
            <person name="Kaushik A."/>
        </authorList>
    </citation>
    <scope>NUCLEOTIDE SEQUENCE</scope>
    <source>
        <strain evidence="2">AG3-T5</strain>
    </source>
</reference>
<name>A0A8H2X533_9AGAM</name>
<evidence type="ECO:0000313" key="3">
    <source>
        <dbReference type="Proteomes" id="UP000663841"/>
    </source>
</evidence>
<dbReference type="Proteomes" id="UP000663841">
    <property type="component" value="Unassembled WGS sequence"/>
</dbReference>
<sequence length="88" mass="9893">MNSDKNASAPVDKAYSTKDHEKTSCSDMNGLHDQYDPDLDVPTSRGMPNRGTANGNNTFHERDIEKVEIRRKHQEEAQNQGNQVQGVH</sequence>
<feature type="region of interest" description="Disordered" evidence="1">
    <location>
        <begin position="1"/>
        <end position="65"/>
    </location>
</feature>
<feature type="compositionally biased region" description="Basic and acidic residues" evidence="1">
    <location>
        <begin position="15"/>
        <end position="24"/>
    </location>
</feature>
<evidence type="ECO:0000256" key="1">
    <source>
        <dbReference type="SAM" id="MobiDB-lite"/>
    </source>
</evidence>
<organism evidence="2 3">
    <name type="scientific">Rhizoctonia solani</name>
    <dbReference type="NCBI Taxonomy" id="456999"/>
    <lineage>
        <taxon>Eukaryota</taxon>
        <taxon>Fungi</taxon>
        <taxon>Dikarya</taxon>
        <taxon>Basidiomycota</taxon>
        <taxon>Agaricomycotina</taxon>
        <taxon>Agaricomycetes</taxon>
        <taxon>Cantharellales</taxon>
        <taxon>Ceratobasidiaceae</taxon>
        <taxon>Rhizoctonia</taxon>
    </lineage>
</organism>